<keyword evidence="4" id="KW-1003">Cell membrane</keyword>
<keyword evidence="5 9" id="KW-0812">Transmembrane</keyword>
<accession>A0A9J6NV88</accession>
<evidence type="ECO:0000256" key="7">
    <source>
        <dbReference type="ARBA" id="ARBA00023136"/>
    </source>
</evidence>
<evidence type="ECO:0000256" key="9">
    <source>
        <dbReference type="SAM" id="Phobius"/>
    </source>
</evidence>
<feature type="transmembrane region" description="Helical" evidence="9">
    <location>
        <begin position="193"/>
        <end position="212"/>
    </location>
</feature>
<dbReference type="GO" id="GO:0015297">
    <property type="term" value="F:antiporter activity"/>
    <property type="evidence" value="ECO:0007669"/>
    <property type="project" value="UniProtKB-KW"/>
</dbReference>
<dbReference type="Pfam" id="PF03553">
    <property type="entry name" value="Na_H_antiporter"/>
    <property type="match status" value="1"/>
</dbReference>
<keyword evidence="12" id="KW-1185">Reference proteome</keyword>
<dbReference type="InterPro" id="IPR052180">
    <property type="entry name" value="NhaC_Na-H+_Antiporter"/>
</dbReference>
<feature type="transmembrane region" description="Helical" evidence="9">
    <location>
        <begin position="108"/>
        <end position="141"/>
    </location>
</feature>
<evidence type="ECO:0000256" key="5">
    <source>
        <dbReference type="ARBA" id="ARBA00022692"/>
    </source>
</evidence>
<feature type="transmembrane region" description="Helical" evidence="9">
    <location>
        <begin position="7"/>
        <end position="26"/>
    </location>
</feature>
<evidence type="ECO:0000256" key="1">
    <source>
        <dbReference type="ARBA" id="ARBA00004651"/>
    </source>
</evidence>
<feature type="transmembrane region" description="Helical" evidence="9">
    <location>
        <begin position="354"/>
        <end position="371"/>
    </location>
</feature>
<keyword evidence="3" id="KW-0050">Antiport</keyword>
<dbReference type="Proteomes" id="UP001056429">
    <property type="component" value="Unassembled WGS sequence"/>
</dbReference>
<keyword evidence="7 9" id="KW-0472">Membrane</keyword>
<dbReference type="EMBL" id="JAGSOJ010000001">
    <property type="protein sequence ID" value="MCM1988386.1"/>
    <property type="molecule type" value="Genomic_DNA"/>
</dbReference>
<dbReference type="GO" id="GO:0005886">
    <property type="term" value="C:plasma membrane"/>
    <property type="evidence" value="ECO:0007669"/>
    <property type="project" value="UniProtKB-SubCell"/>
</dbReference>
<evidence type="ECO:0000313" key="12">
    <source>
        <dbReference type="Proteomes" id="UP001056429"/>
    </source>
</evidence>
<dbReference type="InterPro" id="IPR018461">
    <property type="entry name" value="Na/H_Antiport_NhaC-like_C"/>
</dbReference>
<protein>
    <submittedName>
        <fullName evidence="11">TRAP transporter large permease subunit</fullName>
    </submittedName>
</protein>
<dbReference type="RefSeq" id="WP_250857255.1">
    <property type="nucleotide sequence ID" value="NZ_JAGSOJ010000001.1"/>
</dbReference>
<comment type="subcellular location">
    <subcellularLocation>
        <location evidence="1">Cell membrane</location>
        <topology evidence="1">Multi-pass membrane protein</topology>
    </subcellularLocation>
</comment>
<dbReference type="PANTHER" id="PTHR33451:SF5">
    <property type="entry name" value="NA+_H+ ANTIPORTER"/>
    <property type="match status" value="1"/>
</dbReference>
<evidence type="ECO:0000256" key="3">
    <source>
        <dbReference type="ARBA" id="ARBA00022449"/>
    </source>
</evidence>
<evidence type="ECO:0000256" key="4">
    <source>
        <dbReference type="ARBA" id="ARBA00022475"/>
    </source>
</evidence>
<evidence type="ECO:0000256" key="6">
    <source>
        <dbReference type="ARBA" id="ARBA00022989"/>
    </source>
</evidence>
<gene>
    <name evidence="11" type="ORF">KDK92_01430</name>
</gene>
<evidence type="ECO:0000256" key="8">
    <source>
        <dbReference type="ARBA" id="ARBA00038435"/>
    </source>
</evidence>
<feature type="domain" description="Na+/H+ antiporter NhaC-like C-terminal" evidence="10">
    <location>
        <begin position="27"/>
        <end position="209"/>
    </location>
</feature>
<keyword evidence="6 9" id="KW-1133">Transmembrane helix</keyword>
<comment type="similarity">
    <text evidence="8">Belongs to the NhaC Na(+)/H(+) (TC 2.A.35) antiporter family.</text>
</comment>
<feature type="transmembrane region" description="Helical" evidence="9">
    <location>
        <begin position="71"/>
        <end position="96"/>
    </location>
</feature>
<keyword evidence="2" id="KW-0813">Transport</keyword>
<reference evidence="11" key="1">
    <citation type="journal article" date="2021" name="mSystems">
        <title>Bacteria and Archaea Synergistically Convert Glycine Betaine to Biogenic Methane in the Formosa Cold Seep of the South China Sea.</title>
        <authorList>
            <person name="Li L."/>
            <person name="Zhang W."/>
            <person name="Zhang S."/>
            <person name="Song L."/>
            <person name="Sun Q."/>
            <person name="Zhang H."/>
            <person name="Xiang H."/>
            <person name="Dong X."/>
        </authorList>
    </citation>
    <scope>NUCLEOTIDE SEQUENCE</scope>
    <source>
        <strain evidence="11">ZWT</strain>
    </source>
</reference>
<dbReference type="PANTHER" id="PTHR33451">
    <property type="entry name" value="MALATE-2H(+)/NA(+)-LACTATE ANTIPORTER"/>
    <property type="match status" value="1"/>
</dbReference>
<evidence type="ECO:0000256" key="2">
    <source>
        <dbReference type="ARBA" id="ARBA00022448"/>
    </source>
</evidence>
<comment type="caution">
    <text evidence="11">The sequence shown here is derived from an EMBL/GenBank/DDBJ whole genome shotgun (WGS) entry which is preliminary data.</text>
</comment>
<feature type="transmembrane region" description="Helical" evidence="9">
    <location>
        <begin position="32"/>
        <end position="50"/>
    </location>
</feature>
<reference evidence="11" key="2">
    <citation type="submission" date="2021-04" db="EMBL/GenBank/DDBJ databases">
        <authorList>
            <person name="Dong X."/>
        </authorList>
    </citation>
    <scope>NUCLEOTIDE SEQUENCE</scope>
    <source>
        <strain evidence="11">ZWT</strain>
    </source>
</reference>
<feature type="transmembrane region" description="Helical" evidence="9">
    <location>
        <begin position="277"/>
        <end position="294"/>
    </location>
</feature>
<dbReference type="AlphaFoldDB" id="A0A9J6NV88"/>
<organism evidence="11 12">
    <name type="scientific">Oceanirhabdus seepicola</name>
    <dbReference type="NCBI Taxonomy" id="2828781"/>
    <lineage>
        <taxon>Bacteria</taxon>
        <taxon>Bacillati</taxon>
        <taxon>Bacillota</taxon>
        <taxon>Clostridia</taxon>
        <taxon>Eubacteriales</taxon>
        <taxon>Clostridiaceae</taxon>
        <taxon>Oceanirhabdus</taxon>
    </lineage>
</organism>
<evidence type="ECO:0000313" key="11">
    <source>
        <dbReference type="EMBL" id="MCM1988386.1"/>
    </source>
</evidence>
<evidence type="ECO:0000259" key="10">
    <source>
        <dbReference type="Pfam" id="PF03553"/>
    </source>
</evidence>
<feature type="transmembrane region" description="Helical" evidence="9">
    <location>
        <begin position="423"/>
        <end position="441"/>
    </location>
</feature>
<feature type="transmembrane region" description="Helical" evidence="9">
    <location>
        <begin position="453"/>
        <end position="474"/>
    </location>
</feature>
<feature type="transmembrane region" description="Helical" evidence="9">
    <location>
        <begin position="314"/>
        <end position="333"/>
    </location>
</feature>
<sequence length="489" mass="52663">MSLQEKNNPIISILKLTPVVVLMYLIMKTEDAIISAAIATIYAAIIALVTEKLNFKTLLNSAVDNVKEMQLVFFILMAAYAMAAAFMSTGVGASIINLSLNLGLTGRTIAVTGFLITSILSVATGTSWGTFAACAPIFLWLNHIVGGDIVLTTAAIAGGACFGDNIGLISDTTVVSSGIQKVEVIDRIKHQGVWSLLCLTVTGIIFYIVSVFKGLPTIVGNPADAINAIPQDVWTILGEKRASAVDLLNQVKDGVPYFMIIPLVLVLILAIKGYQTLICLGTGIISSMILGMFAGTVSDLSSFMSLVSSGFADAGSWVIIMMMWVGAFGGIMAKMKAFDPLARLVLILSKNVRQLMFWNGCLSIAGNALLADEMAQIVTIGPITKNLVDENVSGSEEDMYKLRLRNATFSDALGVFGSQLIPWHVYMTFYIGIASAVYPLYKFNIWDIITHNYMAIIAVTSILILTVTGLDRFIPLFKLPSEPDVKLKK</sequence>
<proteinExistence type="inferred from homology"/>
<feature type="transmembrane region" description="Helical" evidence="9">
    <location>
        <begin position="254"/>
        <end position="270"/>
    </location>
</feature>
<name>A0A9J6NV88_9CLOT</name>